<dbReference type="GO" id="GO:0000166">
    <property type="term" value="F:nucleotide binding"/>
    <property type="evidence" value="ECO:0007669"/>
    <property type="project" value="InterPro"/>
</dbReference>
<evidence type="ECO:0000313" key="2">
    <source>
        <dbReference type="EMBL" id="KTG30264.1"/>
    </source>
</evidence>
<evidence type="ECO:0000256" key="1">
    <source>
        <dbReference type="SAM" id="MobiDB-lite"/>
    </source>
</evidence>
<accession>A0A0W1SUY5</accession>
<proteinExistence type="predicted"/>
<feature type="region of interest" description="Disordered" evidence="1">
    <location>
        <begin position="49"/>
        <end position="193"/>
    </location>
</feature>
<reference evidence="2 3" key="1">
    <citation type="submission" date="2015-12" db="EMBL/GenBank/DDBJ databases">
        <title>Haloferax profundi sp. nov. isolated from the Discovery deep brine-seawater interface in the Red Sea.</title>
        <authorList>
            <person name="Zhang G."/>
            <person name="Stingl U."/>
            <person name="Rashid M."/>
        </authorList>
    </citation>
    <scope>NUCLEOTIDE SEQUENCE [LARGE SCALE GENOMIC DNA]</scope>
    <source>
        <strain evidence="2 3">SB29</strain>
    </source>
</reference>
<feature type="compositionally biased region" description="Low complexity" evidence="1">
    <location>
        <begin position="164"/>
        <end position="179"/>
    </location>
</feature>
<evidence type="ECO:0008006" key="4">
    <source>
        <dbReference type="Google" id="ProtNLM"/>
    </source>
</evidence>
<organism evidence="2 3">
    <name type="scientific">Haloferax profundi</name>
    <dbReference type="NCBI Taxonomy" id="1544718"/>
    <lineage>
        <taxon>Archaea</taxon>
        <taxon>Methanobacteriati</taxon>
        <taxon>Methanobacteriota</taxon>
        <taxon>Stenosarchaea group</taxon>
        <taxon>Halobacteria</taxon>
        <taxon>Halobacteriales</taxon>
        <taxon>Haloferacaceae</taxon>
        <taxon>Haloferax</taxon>
    </lineage>
</organism>
<feature type="compositionally biased region" description="Acidic residues" evidence="1">
    <location>
        <begin position="303"/>
        <end position="327"/>
    </location>
</feature>
<dbReference type="OrthoDB" id="202878at2157"/>
<dbReference type="RefSeq" id="WP_058571172.1">
    <property type="nucleotide sequence ID" value="NZ_LOPV01000072.1"/>
</dbReference>
<dbReference type="InterPro" id="IPR010995">
    <property type="entry name" value="DNA_repair_Rad51/TF_NusA_a-hlx"/>
</dbReference>
<name>A0A0W1SUY5_9EURY</name>
<dbReference type="AlphaFoldDB" id="A0A0W1SUY5"/>
<evidence type="ECO:0000313" key="3">
    <source>
        <dbReference type="Proteomes" id="UP000053157"/>
    </source>
</evidence>
<dbReference type="EMBL" id="LOPV01000072">
    <property type="protein sequence ID" value="KTG30264.1"/>
    <property type="molecule type" value="Genomic_DNA"/>
</dbReference>
<dbReference type="Gene3D" id="1.10.150.20">
    <property type="entry name" value="5' to 3' exonuclease, C-terminal subdomain"/>
    <property type="match status" value="1"/>
</dbReference>
<feature type="compositionally biased region" description="Acidic residues" evidence="1">
    <location>
        <begin position="71"/>
        <end position="124"/>
    </location>
</feature>
<feature type="compositionally biased region" description="Basic and acidic residues" evidence="1">
    <location>
        <begin position="53"/>
        <end position="70"/>
    </location>
</feature>
<dbReference type="Pfam" id="PF14520">
    <property type="entry name" value="HHH_5"/>
    <property type="match status" value="1"/>
</dbReference>
<gene>
    <name evidence="2" type="ORF">AUR66_08760</name>
</gene>
<feature type="compositionally biased region" description="Basic and acidic residues" evidence="1">
    <location>
        <begin position="280"/>
        <end position="293"/>
    </location>
</feature>
<sequence>MKVYLTDGTSFECGGYKALDSGGVVLTSDKKRKKVVGYVPAEALVYILPDEVAAERDRNERREEAAGETKVEEEEEGESEDEEEEGEEGEEEENEDKTESEEGEEEAESGSEESGEEEEEEGVEGEGATEVAEGEETQSESGSDSEAGEAAPGESSEAEEQADETAIGAGVEAGVEGVTKASPEETGTDHTHEDIVERVDHLESRVDGLDGRVDAMTEQLADIVPAVETVVEEERDPEDLRNIRGIGEAYATRLRASGIDTVSALRNAGDEDIAAAADVSERRVTDWKRRAESYAESTLVAEPDSESTDESTSGDEEDTDEVDDGESDTTGGGEPTDEGDPSSGTEF</sequence>
<feature type="region of interest" description="Disordered" evidence="1">
    <location>
        <begin position="280"/>
        <end position="347"/>
    </location>
</feature>
<comment type="caution">
    <text evidence="2">The sequence shown here is derived from an EMBL/GenBank/DDBJ whole genome shotgun (WGS) entry which is preliminary data.</text>
</comment>
<protein>
    <recommendedName>
        <fullName evidence="4">Helix-hairpin-helix domain-containing protein</fullName>
    </recommendedName>
</protein>
<keyword evidence="3" id="KW-1185">Reference proteome</keyword>
<feature type="compositionally biased region" description="Low complexity" evidence="1">
    <location>
        <begin position="139"/>
        <end position="155"/>
    </location>
</feature>
<dbReference type="Proteomes" id="UP000053157">
    <property type="component" value="Unassembled WGS sequence"/>
</dbReference>
<dbReference type="SUPFAM" id="SSF47794">
    <property type="entry name" value="Rad51 N-terminal domain-like"/>
    <property type="match status" value="1"/>
</dbReference>